<name>A0A2D0N8S8_FLAN2</name>
<comment type="caution">
    <text evidence="1">The sequence shown here is derived from an EMBL/GenBank/DDBJ whole genome shotgun (WGS) entry which is preliminary data.</text>
</comment>
<dbReference type="RefSeq" id="WP_099151854.1">
    <property type="nucleotide sequence ID" value="NZ_PDUD01000024.1"/>
</dbReference>
<dbReference type="OrthoDB" id="1491878at2"/>
<proteinExistence type="predicted"/>
<reference evidence="1 2" key="1">
    <citation type="submission" date="2017-10" db="EMBL/GenBank/DDBJ databases">
        <title>The draft genome sequence of Lewinella nigricans NBRC 102662.</title>
        <authorList>
            <person name="Wang K."/>
        </authorList>
    </citation>
    <scope>NUCLEOTIDE SEQUENCE [LARGE SCALE GENOMIC DNA]</scope>
    <source>
        <strain evidence="1 2">NBRC 102662</strain>
    </source>
</reference>
<evidence type="ECO:0000313" key="2">
    <source>
        <dbReference type="Proteomes" id="UP000223913"/>
    </source>
</evidence>
<sequence>MQVTKIQESFQAYRKFLSGPDAHERIYLWEIQQHFQDNWDLDAEDLAEMYDRSLQSKHTRRHWRRENYEPKQMMLGFMSLEDNYLRQVFKDLFNERTEISGRVDRFVFHCDQLLQEYKRKHPRSIDNNHYHDDGYQMISFYLAMRYPAEYTLYEGPAFVRLLEILGTRNLPQFDDFERFCKISRTLFKLMQKEEDLLALHRARLDEERHYMEDSLLLVYDYYQFTVGSNSQK</sequence>
<dbReference type="EMBL" id="PDUD01000024">
    <property type="protein sequence ID" value="PHN04796.1"/>
    <property type="molecule type" value="Genomic_DNA"/>
</dbReference>
<organism evidence="1 2">
    <name type="scientific">Flavilitoribacter nigricans (strain ATCC 23147 / DSM 23189 / NBRC 102662 / NCIMB 1420 / SS-2)</name>
    <name type="common">Lewinella nigricans</name>
    <dbReference type="NCBI Taxonomy" id="1122177"/>
    <lineage>
        <taxon>Bacteria</taxon>
        <taxon>Pseudomonadati</taxon>
        <taxon>Bacteroidota</taxon>
        <taxon>Saprospiria</taxon>
        <taxon>Saprospirales</taxon>
        <taxon>Lewinellaceae</taxon>
        <taxon>Flavilitoribacter</taxon>
    </lineage>
</organism>
<accession>A0A2D0N8S8</accession>
<protein>
    <submittedName>
        <fullName evidence="1">Uncharacterized protein</fullName>
    </submittedName>
</protein>
<gene>
    <name evidence="1" type="ORF">CRP01_19995</name>
</gene>
<keyword evidence="2" id="KW-1185">Reference proteome</keyword>
<dbReference type="Proteomes" id="UP000223913">
    <property type="component" value="Unassembled WGS sequence"/>
</dbReference>
<dbReference type="AlphaFoldDB" id="A0A2D0N8S8"/>
<evidence type="ECO:0000313" key="1">
    <source>
        <dbReference type="EMBL" id="PHN04796.1"/>
    </source>
</evidence>